<comment type="caution">
    <text evidence="1">The sequence shown here is derived from an EMBL/GenBank/DDBJ whole genome shotgun (WGS) entry which is preliminary data.</text>
</comment>
<reference evidence="1 2" key="1">
    <citation type="submission" date="2019-12" db="EMBL/GenBank/DDBJ databases">
        <title>Spirosoma sp. HMF4905 genome sequencing and assembly.</title>
        <authorList>
            <person name="Kang H."/>
            <person name="Cha I."/>
            <person name="Kim H."/>
            <person name="Joh K."/>
        </authorList>
    </citation>
    <scope>NUCLEOTIDE SEQUENCE [LARGE SCALE GENOMIC DNA]</scope>
    <source>
        <strain evidence="1 2">HMF4905</strain>
    </source>
</reference>
<proteinExistence type="predicted"/>
<dbReference type="AlphaFoldDB" id="A0A7K1SJY1"/>
<accession>A0A7K1SJY1</accession>
<gene>
    <name evidence="1" type="ORF">GO755_29055</name>
</gene>
<dbReference type="Proteomes" id="UP000436006">
    <property type="component" value="Unassembled WGS sequence"/>
</dbReference>
<name>A0A7K1SJY1_9BACT</name>
<dbReference type="EMBL" id="WPIN01000014">
    <property type="protein sequence ID" value="MVM34117.1"/>
    <property type="molecule type" value="Genomic_DNA"/>
</dbReference>
<protein>
    <submittedName>
        <fullName evidence="1">Uncharacterized protein</fullName>
    </submittedName>
</protein>
<organism evidence="1 2">
    <name type="scientific">Spirosoma arboris</name>
    <dbReference type="NCBI Taxonomy" id="2682092"/>
    <lineage>
        <taxon>Bacteria</taxon>
        <taxon>Pseudomonadati</taxon>
        <taxon>Bacteroidota</taxon>
        <taxon>Cytophagia</taxon>
        <taxon>Cytophagales</taxon>
        <taxon>Cytophagaceae</taxon>
        <taxon>Spirosoma</taxon>
    </lineage>
</organism>
<sequence length="223" mass="25058">MEISKELIEKYHNGHCSPDEIKAVESWLFDDEFTDEPTLPLPIGESKARIQNDMWEEISTVLPSRQKPVVQLFFKPFWRQAAAILLVSLAGLTAFYFKTQSTDTGVIIVNNVSETANKDLQESAYSLSVGPKSNVEINNETGRIEFCGAMLINPKRDIELTIQGICVRPDKAIEKMTLKKGQHYIALNYGNASNNNEVIILSQGSLSGLPPLMQRHLMMQFNI</sequence>
<evidence type="ECO:0000313" key="1">
    <source>
        <dbReference type="EMBL" id="MVM34117.1"/>
    </source>
</evidence>
<evidence type="ECO:0000313" key="2">
    <source>
        <dbReference type="Proteomes" id="UP000436006"/>
    </source>
</evidence>
<keyword evidence="2" id="KW-1185">Reference proteome</keyword>
<dbReference type="RefSeq" id="WP_157588908.1">
    <property type="nucleotide sequence ID" value="NZ_WPIN01000014.1"/>
</dbReference>